<dbReference type="Gene3D" id="1.20.120.520">
    <property type="entry name" value="nmb1532 protein domain like"/>
    <property type="match status" value="1"/>
</dbReference>
<dbReference type="PANTHER" id="PTHR35585:SF1">
    <property type="entry name" value="HHE DOMAIN PROTEIN (AFU_ORTHOLOGUE AFUA_4G00730)"/>
    <property type="match status" value="1"/>
</dbReference>
<dbReference type="Pfam" id="PF01814">
    <property type="entry name" value="Hemerythrin"/>
    <property type="match status" value="1"/>
</dbReference>
<dbReference type="Proteomes" id="UP001139353">
    <property type="component" value="Unassembled WGS sequence"/>
</dbReference>
<dbReference type="EMBL" id="JAJLJH010000002">
    <property type="protein sequence ID" value="MCK9686134.1"/>
    <property type="molecule type" value="Genomic_DNA"/>
</dbReference>
<sequence>MSTAAATSASPCDSPCADALDMLSQGHEQTRALADECRRVARHVSADPAMQGLAEALCRAIHRMAALEEELFFPAARAALEASRLVDLAELEHATARQIIRQLQNAEPGEPRYEALVLALTECVERHARHEQVELFPRLRESCLDMDALRQRLDARLAAQDDDVFTVEDRRARERAAAH</sequence>
<proteinExistence type="predicted"/>
<dbReference type="AlphaFoldDB" id="A0A9X2C1U4"/>
<dbReference type="InterPro" id="IPR012312">
    <property type="entry name" value="Hemerythrin-like"/>
</dbReference>
<organism evidence="2 3">
    <name type="scientific">Scleromatobacter humisilvae</name>
    <dbReference type="NCBI Taxonomy" id="2897159"/>
    <lineage>
        <taxon>Bacteria</taxon>
        <taxon>Pseudomonadati</taxon>
        <taxon>Pseudomonadota</taxon>
        <taxon>Betaproteobacteria</taxon>
        <taxon>Burkholderiales</taxon>
        <taxon>Sphaerotilaceae</taxon>
        <taxon>Scleromatobacter</taxon>
    </lineage>
</organism>
<comment type="caution">
    <text evidence="2">The sequence shown here is derived from an EMBL/GenBank/DDBJ whole genome shotgun (WGS) entry which is preliminary data.</text>
</comment>
<keyword evidence="3" id="KW-1185">Reference proteome</keyword>
<feature type="domain" description="Hemerythrin-like" evidence="1">
    <location>
        <begin position="19"/>
        <end position="139"/>
    </location>
</feature>
<name>A0A9X2C1U4_9BURK</name>
<evidence type="ECO:0000313" key="3">
    <source>
        <dbReference type="Proteomes" id="UP001139353"/>
    </source>
</evidence>
<evidence type="ECO:0000313" key="2">
    <source>
        <dbReference type="EMBL" id="MCK9686134.1"/>
    </source>
</evidence>
<accession>A0A9X2C1U4</accession>
<evidence type="ECO:0000259" key="1">
    <source>
        <dbReference type="Pfam" id="PF01814"/>
    </source>
</evidence>
<reference evidence="2" key="1">
    <citation type="submission" date="2021-11" db="EMBL/GenBank/DDBJ databases">
        <title>BS-T2-15 a new species belonging to the Comamonadaceae family isolated from the soil of a French oak forest.</title>
        <authorList>
            <person name="Mieszkin S."/>
            <person name="Alain K."/>
        </authorList>
    </citation>
    <scope>NUCLEOTIDE SEQUENCE</scope>
    <source>
        <strain evidence="2">BS-T2-15</strain>
    </source>
</reference>
<dbReference type="PANTHER" id="PTHR35585">
    <property type="entry name" value="HHE DOMAIN PROTEIN (AFU_ORTHOLOGUE AFUA_4G00730)"/>
    <property type="match status" value="1"/>
</dbReference>
<protein>
    <submittedName>
        <fullName evidence="2">Hemerythrin domain-containing protein</fullName>
    </submittedName>
</protein>
<gene>
    <name evidence="2" type="ORF">LPC04_10500</name>
</gene>
<dbReference type="RefSeq" id="WP_275682166.1">
    <property type="nucleotide sequence ID" value="NZ_JAJLJH010000002.1"/>
</dbReference>